<accession>A0ACB0LTF5</accession>
<evidence type="ECO:0000313" key="2">
    <source>
        <dbReference type="Proteomes" id="UP001177021"/>
    </source>
</evidence>
<evidence type="ECO:0000313" key="1">
    <source>
        <dbReference type="EMBL" id="CAJ2671731.1"/>
    </source>
</evidence>
<dbReference type="Proteomes" id="UP001177021">
    <property type="component" value="Unassembled WGS sequence"/>
</dbReference>
<comment type="caution">
    <text evidence="1">The sequence shown here is derived from an EMBL/GenBank/DDBJ whole genome shotgun (WGS) entry which is preliminary data.</text>
</comment>
<proteinExistence type="predicted"/>
<sequence>MVEGYTINFEELLFDICSKEDRDIAGRAAALIWYIWQNRNAKVWSNTQSSPEQVGNHAFQLWKNWFDSLQIRKQTNQTRDGWIKINVDAGFFEHQGITTTTCCVRKSNGEFHAAQTGKYNSSVSILEGEGMAMLDVVELAILKL</sequence>
<protein>
    <submittedName>
        <fullName evidence="1">Uncharacterized protein</fullName>
    </submittedName>
</protein>
<name>A0ACB0LTF5_TRIPR</name>
<organism evidence="1 2">
    <name type="scientific">Trifolium pratense</name>
    <name type="common">Red clover</name>
    <dbReference type="NCBI Taxonomy" id="57577"/>
    <lineage>
        <taxon>Eukaryota</taxon>
        <taxon>Viridiplantae</taxon>
        <taxon>Streptophyta</taxon>
        <taxon>Embryophyta</taxon>
        <taxon>Tracheophyta</taxon>
        <taxon>Spermatophyta</taxon>
        <taxon>Magnoliopsida</taxon>
        <taxon>eudicotyledons</taxon>
        <taxon>Gunneridae</taxon>
        <taxon>Pentapetalae</taxon>
        <taxon>rosids</taxon>
        <taxon>fabids</taxon>
        <taxon>Fabales</taxon>
        <taxon>Fabaceae</taxon>
        <taxon>Papilionoideae</taxon>
        <taxon>50 kb inversion clade</taxon>
        <taxon>NPAAA clade</taxon>
        <taxon>Hologalegina</taxon>
        <taxon>IRL clade</taxon>
        <taxon>Trifolieae</taxon>
        <taxon>Trifolium</taxon>
    </lineage>
</organism>
<keyword evidence="2" id="KW-1185">Reference proteome</keyword>
<gene>
    <name evidence="1" type="ORF">MILVUS5_LOCUS35503</name>
</gene>
<dbReference type="EMBL" id="CASHSV030000615">
    <property type="protein sequence ID" value="CAJ2671731.1"/>
    <property type="molecule type" value="Genomic_DNA"/>
</dbReference>
<reference evidence="1" key="1">
    <citation type="submission" date="2023-10" db="EMBL/GenBank/DDBJ databases">
        <authorList>
            <person name="Rodriguez Cubillos JULIANA M."/>
            <person name="De Vega J."/>
        </authorList>
    </citation>
    <scope>NUCLEOTIDE SEQUENCE</scope>
</reference>